<name>A0A450V0A4_9GAMM</name>
<evidence type="ECO:0000313" key="1">
    <source>
        <dbReference type="EMBL" id="VFJ98145.1"/>
    </source>
</evidence>
<dbReference type="GO" id="GO:0006508">
    <property type="term" value="P:proteolysis"/>
    <property type="evidence" value="ECO:0007669"/>
    <property type="project" value="UniProtKB-KW"/>
</dbReference>
<gene>
    <name evidence="1" type="ORF">BECKH772A_GA0070896_101334</name>
    <name evidence="2" type="ORF">BECKH772B_GA0070898_101354</name>
    <name evidence="3" type="ORF">BECKH772C_GA0070978_101304</name>
</gene>
<evidence type="ECO:0000313" key="2">
    <source>
        <dbReference type="EMBL" id="VFJ98464.1"/>
    </source>
</evidence>
<accession>A0A450V0A4</accession>
<dbReference type="EMBL" id="CAADFJ010000130">
    <property type="protein sequence ID" value="VFK03457.1"/>
    <property type="molecule type" value="Genomic_DNA"/>
</dbReference>
<dbReference type="GO" id="GO:0008233">
    <property type="term" value="F:peptidase activity"/>
    <property type="evidence" value="ECO:0007669"/>
    <property type="project" value="UniProtKB-KW"/>
</dbReference>
<protein>
    <submittedName>
        <fullName evidence="1">Clan AA aspartic protease, AF_0612 family</fullName>
    </submittedName>
</protein>
<evidence type="ECO:0000313" key="3">
    <source>
        <dbReference type="EMBL" id="VFK03457.1"/>
    </source>
</evidence>
<organism evidence="1">
    <name type="scientific">Candidatus Kentrum eta</name>
    <dbReference type="NCBI Taxonomy" id="2126337"/>
    <lineage>
        <taxon>Bacteria</taxon>
        <taxon>Pseudomonadati</taxon>
        <taxon>Pseudomonadota</taxon>
        <taxon>Gammaproteobacteria</taxon>
        <taxon>Candidatus Kentrum</taxon>
    </lineage>
</organism>
<dbReference type="AlphaFoldDB" id="A0A450V0A4"/>
<keyword evidence="1" id="KW-0645">Protease</keyword>
<sequence length="120" mass="13077">MGVTHITTQVFNLARTGEPYESEFLVDTGSIDCMAPGQELERIGIQKEGRFVYELASGEGVEYERGFARIAFMGQETVAQIIFGPKNIEPILGVVALENMGFVVDPGSNQLKKVAALPLK</sequence>
<reference evidence="1" key="1">
    <citation type="submission" date="2019-02" db="EMBL/GenBank/DDBJ databases">
        <authorList>
            <person name="Gruber-Vodicka R. H."/>
            <person name="Seah K. B. B."/>
        </authorList>
    </citation>
    <scope>NUCLEOTIDE SEQUENCE</scope>
    <source>
        <strain evidence="3">BECK_SA2B12</strain>
        <strain evidence="1">BECK_SA2B15</strain>
        <strain evidence="2">BECK_SA2B20</strain>
    </source>
</reference>
<dbReference type="EMBL" id="CAADFG010000133">
    <property type="protein sequence ID" value="VFJ98145.1"/>
    <property type="molecule type" value="Genomic_DNA"/>
</dbReference>
<dbReference type="EMBL" id="CAADFI010000135">
    <property type="protein sequence ID" value="VFJ98464.1"/>
    <property type="molecule type" value="Genomic_DNA"/>
</dbReference>
<proteinExistence type="predicted"/>
<keyword evidence="1" id="KW-0378">Hydrolase</keyword>